<organism evidence="3 4">
    <name type="scientific">Vitis vinifera</name>
    <name type="common">Grape</name>
    <dbReference type="NCBI Taxonomy" id="29760"/>
    <lineage>
        <taxon>Eukaryota</taxon>
        <taxon>Viridiplantae</taxon>
        <taxon>Streptophyta</taxon>
        <taxon>Embryophyta</taxon>
        <taxon>Tracheophyta</taxon>
        <taxon>Spermatophyta</taxon>
        <taxon>Magnoliopsida</taxon>
        <taxon>eudicotyledons</taxon>
        <taxon>Gunneridae</taxon>
        <taxon>Pentapetalae</taxon>
        <taxon>rosids</taxon>
        <taxon>Vitales</taxon>
        <taxon>Vitaceae</taxon>
        <taxon>Viteae</taxon>
        <taxon>Vitis</taxon>
    </lineage>
</organism>
<feature type="compositionally biased region" description="Basic and acidic residues" evidence="1">
    <location>
        <begin position="251"/>
        <end position="260"/>
    </location>
</feature>
<dbReference type="PANTHER" id="PTHR33625:SF4">
    <property type="entry name" value="OS08G0179900 PROTEIN"/>
    <property type="match status" value="1"/>
</dbReference>
<accession>A0ABY9E048</accession>
<evidence type="ECO:0000256" key="2">
    <source>
        <dbReference type="SAM" id="Phobius"/>
    </source>
</evidence>
<feature type="transmembrane region" description="Helical" evidence="2">
    <location>
        <begin position="315"/>
        <end position="336"/>
    </location>
</feature>
<keyword evidence="4" id="KW-1185">Reference proteome</keyword>
<name>A0ABY9E048_VITVI</name>
<gene>
    <name evidence="3" type="ORF">VitviT2T_029725</name>
</gene>
<reference evidence="3 4" key="1">
    <citation type="journal article" date="2023" name="Hortic Res">
        <title>The complete reference genome for grapevine (Vitis vinifera L.) genetics and breeding.</title>
        <authorList>
            <person name="Shi X."/>
            <person name="Cao S."/>
            <person name="Wang X."/>
            <person name="Huang S."/>
            <person name="Wang Y."/>
            <person name="Liu Z."/>
            <person name="Liu W."/>
            <person name="Leng X."/>
            <person name="Peng Y."/>
            <person name="Wang N."/>
            <person name="Wang Y."/>
            <person name="Ma Z."/>
            <person name="Xu X."/>
            <person name="Zhang F."/>
            <person name="Xue H."/>
            <person name="Zhong H."/>
            <person name="Wang Y."/>
            <person name="Zhang K."/>
            <person name="Velt A."/>
            <person name="Avia K."/>
            <person name="Holtgrawe D."/>
            <person name="Grimplet J."/>
            <person name="Matus J.T."/>
            <person name="Ware D."/>
            <person name="Wu X."/>
            <person name="Wang H."/>
            <person name="Liu C."/>
            <person name="Fang Y."/>
            <person name="Rustenholz C."/>
            <person name="Cheng Z."/>
            <person name="Xiao H."/>
            <person name="Zhou Y."/>
        </authorList>
    </citation>
    <scope>NUCLEOTIDE SEQUENCE [LARGE SCALE GENOMIC DNA]</scope>
    <source>
        <strain evidence="4">cv. Pinot noir / PN40024</strain>
        <tissue evidence="3">Leaf</tissue>
    </source>
</reference>
<evidence type="ECO:0000256" key="1">
    <source>
        <dbReference type="SAM" id="MobiDB-lite"/>
    </source>
</evidence>
<feature type="region of interest" description="Disordered" evidence="1">
    <location>
        <begin position="231"/>
        <end position="267"/>
    </location>
</feature>
<keyword evidence="2" id="KW-1133">Transmembrane helix</keyword>
<evidence type="ECO:0000313" key="3">
    <source>
        <dbReference type="EMBL" id="WKA12330.1"/>
    </source>
</evidence>
<dbReference type="Proteomes" id="UP001227230">
    <property type="component" value="Chromosome 19"/>
</dbReference>
<evidence type="ECO:0000313" key="4">
    <source>
        <dbReference type="Proteomes" id="UP001227230"/>
    </source>
</evidence>
<sequence length="339" mass="35531">MGGGVMRTAAKVAGVGVVNAGLRGAPAVQPVEQPMAAAARKATVPVSSVISSAKLGDAPVSVQRPSWELDDWEFASVEEEINIGTGEPLPRVVFGGVPTLQEAKEATSELKDALDQLYLSPSRSIRSGVQQLGLLQIANSDHLETKACVATTENTVATVPAHAIQAFAYLKDSPAAQNVVASIASDPNVWSAVMQNEALVEFLQAQKTCAPYPSMGLNAEESVADTGFQDQEAPKSFEDSSDEGDSGSRFQNKETPKSFEDSSDAGDSGSLSSWFASLLETMKLSLAEIVGNIFGRPAADVKSSPDSNEKPEGQVMNMGLGASLTGLAVMVIMVVVMKR</sequence>
<keyword evidence="2" id="KW-0812">Transmembrane</keyword>
<dbReference type="EMBL" id="CP126666">
    <property type="protein sequence ID" value="WKA12330.1"/>
    <property type="molecule type" value="Genomic_DNA"/>
</dbReference>
<protein>
    <submittedName>
        <fullName evidence="3">Uncharacterized protein</fullName>
    </submittedName>
</protein>
<proteinExistence type="predicted"/>
<dbReference type="PANTHER" id="PTHR33625">
    <property type="entry name" value="OS08G0179900 PROTEIN"/>
    <property type="match status" value="1"/>
</dbReference>
<keyword evidence="2" id="KW-0472">Membrane</keyword>